<dbReference type="EMBL" id="JBJQND010000007">
    <property type="protein sequence ID" value="KAL3871147.1"/>
    <property type="molecule type" value="Genomic_DNA"/>
</dbReference>
<dbReference type="AlphaFoldDB" id="A0ABD3WEJ3"/>
<keyword evidence="2" id="KW-1185">Reference proteome</keyword>
<protein>
    <submittedName>
        <fullName evidence="1">Uncharacterized protein</fullName>
    </submittedName>
</protein>
<evidence type="ECO:0000313" key="2">
    <source>
        <dbReference type="Proteomes" id="UP001634394"/>
    </source>
</evidence>
<name>A0ABD3WEJ3_SINWO</name>
<reference evidence="1 2" key="1">
    <citation type="submission" date="2024-11" db="EMBL/GenBank/DDBJ databases">
        <title>Chromosome-level genome assembly of the freshwater bivalve Anodonta woodiana.</title>
        <authorList>
            <person name="Chen X."/>
        </authorList>
    </citation>
    <scope>NUCLEOTIDE SEQUENCE [LARGE SCALE GENOMIC DNA]</scope>
    <source>
        <strain evidence="1">MN2024</strain>
        <tissue evidence="1">Gills</tissue>
    </source>
</reference>
<proteinExistence type="predicted"/>
<comment type="caution">
    <text evidence="1">The sequence shown here is derived from an EMBL/GenBank/DDBJ whole genome shotgun (WGS) entry which is preliminary data.</text>
</comment>
<accession>A0ABD3WEJ3</accession>
<evidence type="ECO:0000313" key="1">
    <source>
        <dbReference type="EMBL" id="KAL3871147.1"/>
    </source>
</evidence>
<gene>
    <name evidence="1" type="ORF">ACJMK2_039164</name>
</gene>
<dbReference type="Proteomes" id="UP001634394">
    <property type="component" value="Unassembled WGS sequence"/>
</dbReference>
<sequence>MSMERYKHHFVDKHNKLVSQILVTVDGGGYERPRNKITQFCSSLTEGASKYHSVEQKAENRALSQGGVISSKHVYQDEFDDAGVFDVDKFRENMEHARKDAIQRIQGVPYSKDILDAHSPADTEKWVLNPNHEWKIHKFLERDTIEHHQLNNFLAKPSGEIWSKLCKMYDLVEDIAKGATFLYHYMTDPTSSVSSHYSFAAYRANDGSTITRYKIQPILDISHLPEFRYLPYEQAVNIIDEMCVKSGIPEFASIPDFFLPSRNIKFLLENNPDELENNIKTVSNLIGTSVLDIEQYILKIN</sequence>
<organism evidence="1 2">
    <name type="scientific">Sinanodonta woodiana</name>
    <name type="common">Chinese pond mussel</name>
    <name type="synonym">Anodonta woodiana</name>
    <dbReference type="NCBI Taxonomy" id="1069815"/>
    <lineage>
        <taxon>Eukaryota</taxon>
        <taxon>Metazoa</taxon>
        <taxon>Spiralia</taxon>
        <taxon>Lophotrochozoa</taxon>
        <taxon>Mollusca</taxon>
        <taxon>Bivalvia</taxon>
        <taxon>Autobranchia</taxon>
        <taxon>Heteroconchia</taxon>
        <taxon>Palaeoheterodonta</taxon>
        <taxon>Unionida</taxon>
        <taxon>Unionoidea</taxon>
        <taxon>Unionidae</taxon>
        <taxon>Unioninae</taxon>
        <taxon>Sinanodonta</taxon>
    </lineage>
</organism>